<dbReference type="Gene3D" id="3.40.50.620">
    <property type="entry name" value="HUPs"/>
    <property type="match status" value="2"/>
</dbReference>
<evidence type="ECO:0000256" key="1">
    <source>
        <dbReference type="ARBA" id="ARBA00008791"/>
    </source>
</evidence>
<reference evidence="3 4" key="1">
    <citation type="submission" date="2024-04" db="EMBL/GenBank/DDBJ databases">
        <title>Isolation of an actinomycete strain from pig manure.</title>
        <authorList>
            <person name="Gong T."/>
            <person name="Yu Z."/>
            <person name="An M."/>
            <person name="Wei C."/>
            <person name="Yang W."/>
            <person name="Liu L."/>
        </authorList>
    </citation>
    <scope>NUCLEOTIDE SEQUENCE [LARGE SCALE GENOMIC DNA]</scope>
    <source>
        <strain evidence="3 4">ZF39</strain>
    </source>
</reference>
<dbReference type="CDD" id="cd00293">
    <property type="entry name" value="USP-like"/>
    <property type="match status" value="1"/>
</dbReference>
<sequence length="296" mass="31844">MTEDSQQRPRVVVGVDGSEDGIRAVEFGVRTALAQDADLLLAHAVDDAVLAGAWGVVYDPNLLEEAGQEAAEEAKAKALSMGFPAERVKSKIYMGNPGAVLTRLSEKALVLVVGRRALSGLERLFVGSTSVGVAATAHCPVIMLSAATHQPRTGDKGRVGVGIHIGEPSNAALAFAFSEARRRSATLEVIHTFELPTSFFADRKQRSDRAHHQEEAHRDVLDQLLAPHRENYPEVPVEITLVQAHPVNELNSRSADFDLLVLEVHGRGLPVFSPGATIRAVMAYGQCPLALVRDTK</sequence>
<feature type="domain" description="UspA" evidence="2">
    <location>
        <begin position="10"/>
        <end position="143"/>
    </location>
</feature>
<dbReference type="PANTHER" id="PTHR46268">
    <property type="entry name" value="STRESS RESPONSE PROTEIN NHAX"/>
    <property type="match status" value="1"/>
</dbReference>
<dbReference type="InterPro" id="IPR006015">
    <property type="entry name" value="Universal_stress_UspA"/>
</dbReference>
<dbReference type="EMBL" id="CP154795">
    <property type="protein sequence ID" value="XAN07930.1"/>
    <property type="molecule type" value="Genomic_DNA"/>
</dbReference>
<proteinExistence type="inferred from homology"/>
<gene>
    <name evidence="3" type="ORF">AADG42_11635</name>
</gene>
<accession>A0ABZ3FT99</accession>
<dbReference type="PRINTS" id="PR01438">
    <property type="entry name" value="UNVRSLSTRESS"/>
</dbReference>
<name>A0ABZ3FT99_9ACTN</name>
<protein>
    <submittedName>
        <fullName evidence="3">Universal stress protein</fullName>
    </submittedName>
</protein>
<evidence type="ECO:0000313" key="3">
    <source>
        <dbReference type="EMBL" id="XAN07930.1"/>
    </source>
</evidence>
<dbReference type="InterPro" id="IPR006016">
    <property type="entry name" value="UspA"/>
</dbReference>
<dbReference type="InterPro" id="IPR014729">
    <property type="entry name" value="Rossmann-like_a/b/a_fold"/>
</dbReference>
<dbReference type="PANTHER" id="PTHR46268:SF6">
    <property type="entry name" value="UNIVERSAL STRESS PROTEIN UP12"/>
    <property type="match status" value="1"/>
</dbReference>
<comment type="similarity">
    <text evidence="1">Belongs to the universal stress protein A family.</text>
</comment>
<keyword evidence="4" id="KW-1185">Reference proteome</keyword>
<organism evidence="3 4">
    <name type="scientific">Ammonicoccus fulvus</name>
    <dbReference type="NCBI Taxonomy" id="3138240"/>
    <lineage>
        <taxon>Bacteria</taxon>
        <taxon>Bacillati</taxon>
        <taxon>Actinomycetota</taxon>
        <taxon>Actinomycetes</taxon>
        <taxon>Propionibacteriales</taxon>
        <taxon>Propionibacteriaceae</taxon>
        <taxon>Ammonicoccus</taxon>
    </lineage>
</organism>
<dbReference type="SUPFAM" id="SSF52402">
    <property type="entry name" value="Adenine nucleotide alpha hydrolases-like"/>
    <property type="match status" value="2"/>
</dbReference>
<evidence type="ECO:0000313" key="4">
    <source>
        <dbReference type="Proteomes" id="UP001442841"/>
    </source>
</evidence>
<dbReference type="Proteomes" id="UP001442841">
    <property type="component" value="Chromosome"/>
</dbReference>
<dbReference type="Pfam" id="PF00582">
    <property type="entry name" value="Usp"/>
    <property type="match status" value="2"/>
</dbReference>
<dbReference type="RefSeq" id="WP_425309387.1">
    <property type="nucleotide sequence ID" value="NZ_CP154795.1"/>
</dbReference>
<evidence type="ECO:0000259" key="2">
    <source>
        <dbReference type="Pfam" id="PF00582"/>
    </source>
</evidence>
<feature type="domain" description="UspA" evidence="2">
    <location>
        <begin position="158"/>
        <end position="293"/>
    </location>
</feature>